<dbReference type="SUPFAM" id="SSF81660">
    <property type="entry name" value="Metal cation-transporting ATPase, ATP-binding domain N"/>
    <property type="match status" value="1"/>
</dbReference>
<dbReference type="SUPFAM" id="SSF81665">
    <property type="entry name" value="Calcium ATPase, transmembrane domain M"/>
    <property type="match status" value="1"/>
</dbReference>
<protein>
    <recommendedName>
        <fullName evidence="14">Calcium-transporting ATPase</fullName>
        <ecNumber evidence="14">7.2.2.10</ecNumber>
    </recommendedName>
</protein>
<feature type="region of interest" description="Disordered" evidence="15">
    <location>
        <begin position="460"/>
        <end position="485"/>
    </location>
</feature>
<evidence type="ECO:0000256" key="9">
    <source>
        <dbReference type="ARBA" id="ARBA00022967"/>
    </source>
</evidence>
<dbReference type="InterPro" id="IPR059000">
    <property type="entry name" value="ATPase_P-type_domA"/>
</dbReference>
<feature type="region of interest" description="Disordered" evidence="15">
    <location>
        <begin position="1"/>
        <end position="21"/>
    </location>
</feature>
<proteinExistence type="inferred from homology"/>
<keyword evidence="2 14" id="KW-0813">Transport</keyword>
<dbReference type="InterPro" id="IPR006068">
    <property type="entry name" value="ATPase_P-typ_cation-transptr_C"/>
</dbReference>
<keyword evidence="12 14" id="KW-0472">Membrane</keyword>
<evidence type="ECO:0000256" key="12">
    <source>
        <dbReference type="ARBA" id="ARBA00023136"/>
    </source>
</evidence>
<dbReference type="SUPFAM" id="SSF81653">
    <property type="entry name" value="Calcium ATPase, transduction domain A"/>
    <property type="match status" value="1"/>
</dbReference>
<dbReference type="Gene3D" id="3.40.1110.10">
    <property type="entry name" value="Calcium-transporting ATPase, cytoplasmic domain N"/>
    <property type="match status" value="1"/>
</dbReference>
<dbReference type="Gene3D" id="1.20.1110.10">
    <property type="entry name" value="Calcium-transporting ATPase, transmembrane domain"/>
    <property type="match status" value="1"/>
</dbReference>
<comment type="subcellular location">
    <subcellularLocation>
        <location evidence="1">Endomembrane system</location>
        <topology evidence="1">Multi-pass membrane protein</topology>
    </subcellularLocation>
    <subcellularLocation>
        <location evidence="14">Membrane</location>
        <topology evidence="14">Multi-pass membrane protein</topology>
    </subcellularLocation>
</comment>
<dbReference type="PRINTS" id="PR00119">
    <property type="entry name" value="CATATPASE"/>
</dbReference>
<dbReference type="InterPro" id="IPR008250">
    <property type="entry name" value="ATPase_P-typ_transduc_dom_A_sf"/>
</dbReference>
<accession>A0A507EB90</accession>
<feature type="transmembrane region" description="Helical" evidence="14">
    <location>
        <begin position="81"/>
        <end position="99"/>
    </location>
</feature>
<feature type="domain" description="Cation-transporting P-type ATPase N-terminal" evidence="16">
    <location>
        <begin position="27"/>
        <end position="101"/>
    </location>
</feature>
<dbReference type="InterPro" id="IPR044492">
    <property type="entry name" value="P_typ_ATPase_HD_dom"/>
</dbReference>
<dbReference type="GO" id="GO:0012505">
    <property type="term" value="C:endomembrane system"/>
    <property type="evidence" value="ECO:0007669"/>
    <property type="project" value="UniProtKB-SubCell"/>
</dbReference>
<feature type="transmembrane region" description="Helical" evidence="14">
    <location>
        <begin position="904"/>
        <end position="923"/>
    </location>
</feature>
<evidence type="ECO:0000256" key="13">
    <source>
        <dbReference type="ARBA" id="ARBA00038148"/>
    </source>
</evidence>
<dbReference type="InterPro" id="IPR006413">
    <property type="entry name" value="P-type_ATPase_IIA_PMR1"/>
</dbReference>
<feature type="transmembrane region" description="Helical" evidence="14">
    <location>
        <begin position="722"/>
        <end position="743"/>
    </location>
</feature>
<comment type="caution">
    <text evidence="17">The sequence shown here is derived from an EMBL/GenBank/DDBJ whole genome shotgun (WGS) entry which is preliminary data.</text>
</comment>
<dbReference type="GO" id="GO:0005524">
    <property type="term" value="F:ATP binding"/>
    <property type="evidence" value="ECO:0007669"/>
    <property type="project" value="UniProtKB-KW"/>
</dbReference>
<keyword evidence="18" id="KW-1185">Reference proteome</keyword>
<evidence type="ECO:0000313" key="18">
    <source>
        <dbReference type="Proteomes" id="UP000318582"/>
    </source>
</evidence>
<dbReference type="AlphaFoldDB" id="A0A507EB90"/>
<dbReference type="FunFam" id="2.70.150.10:FF:000008">
    <property type="entry name" value="Calcium-transporting ATPase"/>
    <property type="match status" value="1"/>
</dbReference>
<keyword evidence="4 14" id="KW-0109">Calcium transport</keyword>
<dbReference type="Gene3D" id="3.40.50.1000">
    <property type="entry name" value="HAD superfamily/HAD-like"/>
    <property type="match status" value="1"/>
</dbReference>
<evidence type="ECO:0000256" key="10">
    <source>
        <dbReference type="ARBA" id="ARBA00022989"/>
    </source>
</evidence>
<comment type="caution">
    <text evidence="14">Lacks conserved residue(s) required for the propagation of feature annotation.</text>
</comment>
<dbReference type="Proteomes" id="UP000318582">
    <property type="component" value="Unassembled WGS sequence"/>
</dbReference>
<dbReference type="EMBL" id="QEAQ01000010">
    <property type="protein sequence ID" value="TPX61094.1"/>
    <property type="molecule type" value="Genomic_DNA"/>
</dbReference>
<keyword evidence="8 14" id="KW-0067">ATP-binding</keyword>
<dbReference type="NCBIfam" id="TIGR01522">
    <property type="entry name" value="ATPase-IIA2_Ca"/>
    <property type="match status" value="1"/>
</dbReference>
<dbReference type="SFLD" id="SFLDG00002">
    <property type="entry name" value="C1.7:_P-type_atpase_like"/>
    <property type="match status" value="1"/>
</dbReference>
<dbReference type="SFLD" id="SFLDS00003">
    <property type="entry name" value="Haloacid_Dehalogenase"/>
    <property type="match status" value="1"/>
</dbReference>
<keyword evidence="6 14" id="KW-0547">Nucleotide-binding</keyword>
<dbReference type="Pfam" id="PF00689">
    <property type="entry name" value="Cation_ATPase_C"/>
    <property type="match status" value="1"/>
</dbReference>
<keyword evidence="5 14" id="KW-0812">Transmembrane</keyword>
<evidence type="ECO:0000256" key="14">
    <source>
        <dbReference type="RuleBase" id="RU361146"/>
    </source>
</evidence>
<evidence type="ECO:0000256" key="3">
    <source>
        <dbReference type="ARBA" id="ARBA00022553"/>
    </source>
</evidence>
<dbReference type="STRING" id="109895.A0A507EB90"/>
<dbReference type="Pfam" id="PF13246">
    <property type="entry name" value="Cation_ATPase"/>
    <property type="match status" value="1"/>
</dbReference>
<evidence type="ECO:0000256" key="6">
    <source>
        <dbReference type="ARBA" id="ARBA00022741"/>
    </source>
</evidence>
<dbReference type="PANTHER" id="PTHR42861">
    <property type="entry name" value="CALCIUM-TRANSPORTING ATPASE"/>
    <property type="match status" value="1"/>
</dbReference>
<dbReference type="SFLD" id="SFLDF00027">
    <property type="entry name" value="p-type_atpase"/>
    <property type="match status" value="1"/>
</dbReference>
<keyword evidence="9" id="KW-1278">Translocase</keyword>
<dbReference type="FunFam" id="3.40.50.1000:FF:000028">
    <property type="entry name" value="Calcium-transporting P-type ATPase, putative"/>
    <property type="match status" value="1"/>
</dbReference>
<dbReference type="EC" id="7.2.2.10" evidence="14"/>
<dbReference type="InterPro" id="IPR023299">
    <property type="entry name" value="ATPase_P-typ_cyto_dom_N"/>
</dbReference>
<evidence type="ECO:0000256" key="11">
    <source>
        <dbReference type="ARBA" id="ARBA00023065"/>
    </source>
</evidence>
<dbReference type="InterPro" id="IPR001757">
    <property type="entry name" value="P_typ_ATPase"/>
</dbReference>
<reference evidence="17 18" key="1">
    <citation type="journal article" date="2019" name="Sci. Rep.">
        <title>Comparative genomics of chytrid fungi reveal insights into the obligate biotrophic and pathogenic lifestyle of Synchytrium endobioticum.</title>
        <authorList>
            <person name="van de Vossenberg B.T.L.H."/>
            <person name="Warris S."/>
            <person name="Nguyen H.D.T."/>
            <person name="van Gent-Pelzer M.P.E."/>
            <person name="Joly D.L."/>
            <person name="van de Geest H.C."/>
            <person name="Bonants P.J.M."/>
            <person name="Smith D.S."/>
            <person name="Levesque C.A."/>
            <person name="van der Lee T.A.J."/>
        </authorList>
    </citation>
    <scope>NUCLEOTIDE SEQUENCE [LARGE SCALE GENOMIC DNA]</scope>
    <source>
        <strain evidence="17 18">CBS 809.83</strain>
    </source>
</reference>
<evidence type="ECO:0000256" key="2">
    <source>
        <dbReference type="ARBA" id="ARBA00022448"/>
    </source>
</evidence>
<sequence length="965" mass="104898">MSLPYSSPSSPVPLTPLTQASTSPSARFATATLEETIQVLKTTLDSGLSSQDAGDRIQQHGYNELTTDDAETMWSKFVEQFKNPLILLLFGSAAVSLLLGEIDDAISITLAIVIVVTVAFVQEYRSEQSLEALNKLVPHYCHVTRDGILSTVLATELVPGDVVRFSTGDRIPADVRLATSHDLQIDESSLTGETEPCGKHHEAIEGRSQDLPLAERNNIAFMGTLVRNGHGSGIVVGTAKHTEFGMVFYMMKEVEVRKTPLQIKMDHLGKQLSLGSFVIIGFITLVGILQGRHWLEMFTIGVSLAVAAIPEGLPIVVTVTLALGVLRMADRHAIVKKLPSVEALGSVNVICADKTGTLTMNKMTVKKLYTLAQQRIVDVDEPADSDMLRLPASTMLLKIGNLCNNAHVDESGHTVGQPTEIAFLELNRRLGIVDERLHQIKVSEQPFSSDRKWMAVEYRSSTSSAPSSPSLRGPRTPRAGTPTPSMVYIKGAAEPVLEKCKRYYVGPGDERVLDAATRVLAQGRAHDITVDGLRVLALAYGPNVNELTLVGFVGLYDPPRPGVPDAIQTLARGGVRIMMITGDSQGTATSIAQQLGIPLNPGRGVMSGPALENLSERELQEHIAGISVFYRATPRHKMVIVKALQARGDIVAMTGDGVNDAPALRLSDIGISMGKSGTDVAKEAADMILVNDDFATVLYAIEEERLLHYPPGKSIFYNIQNFLRFQLSTSVAALSLIAIATFLKMPNPLNAMQILWINIICDGPVAQSLGVEAVDPEIMKRPPRSTNEPIITKPFIGRVLASAATVVVGTAVTYIREIGRRTEGWDEDSEYAKRGTTMTFTVFVLFSLFNAVTCRSQTRSILTSLGLFTNRMFNYAAAACTLFQVAVVHWSPLQNIFQTTDLDFADWAFMGVVGFGVILIDEITKWMANRTRFPRGGLGVSSSPSRSRWSSQGMEPLLGKIEDSV</sequence>
<dbReference type="InterPro" id="IPR004014">
    <property type="entry name" value="ATPase_P-typ_cation-transptr_N"/>
</dbReference>
<feature type="compositionally biased region" description="Low complexity" evidence="15">
    <location>
        <begin position="460"/>
        <end position="484"/>
    </location>
</feature>
<dbReference type="GO" id="GO:0016887">
    <property type="term" value="F:ATP hydrolysis activity"/>
    <property type="evidence" value="ECO:0007669"/>
    <property type="project" value="InterPro"/>
</dbReference>
<dbReference type="PRINTS" id="PR00121">
    <property type="entry name" value="NAKATPASE"/>
</dbReference>
<evidence type="ECO:0000256" key="7">
    <source>
        <dbReference type="ARBA" id="ARBA00022837"/>
    </source>
</evidence>
<organism evidence="17 18">
    <name type="scientific">Powellomyces hirtus</name>
    <dbReference type="NCBI Taxonomy" id="109895"/>
    <lineage>
        <taxon>Eukaryota</taxon>
        <taxon>Fungi</taxon>
        <taxon>Fungi incertae sedis</taxon>
        <taxon>Chytridiomycota</taxon>
        <taxon>Chytridiomycota incertae sedis</taxon>
        <taxon>Chytridiomycetes</taxon>
        <taxon>Spizellomycetales</taxon>
        <taxon>Powellomycetaceae</taxon>
        <taxon>Powellomyces</taxon>
    </lineage>
</organism>
<keyword evidence="11 14" id="KW-0406">Ion transport</keyword>
<dbReference type="SMART" id="SM00831">
    <property type="entry name" value="Cation_ATPase_N"/>
    <property type="match status" value="1"/>
</dbReference>
<feature type="transmembrane region" description="Helical" evidence="14">
    <location>
        <begin position="835"/>
        <end position="852"/>
    </location>
</feature>
<dbReference type="SUPFAM" id="SSF56784">
    <property type="entry name" value="HAD-like"/>
    <property type="match status" value="1"/>
</dbReference>
<name>A0A507EB90_9FUNG</name>
<dbReference type="InterPro" id="IPR018303">
    <property type="entry name" value="ATPase_P-typ_P_site"/>
</dbReference>
<dbReference type="PROSITE" id="PS00154">
    <property type="entry name" value="ATPASE_E1_E2"/>
    <property type="match status" value="1"/>
</dbReference>
<comment type="catalytic activity">
    <reaction evidence="14">
        <text>Ca(2+)(in) + ATP + H2O = Ca(2+)(out) + ADP + phosphate + H(+)</text>
        <dbReference type="Rhea" id="RHEA:18105"/>
        <dbReference type="ChEBI" id="CHEBI:15377"/>
        <dbReference type="ChEBI" id="CHEBI:15378"/>
        <dbReference type="ChEBI" id="CHEBI:29108"/>
        <dbReference type="ChEBI" id="CHEBI:30616"/>
        <dbReference type="ChEBI" id="CHEBI:43474"/>
        <dbReference type="ChEBI" id="CHEBI:456216"/>
        <dbReference type="EC" id="7.2.2.10"/>
    </reaction>
</comment>
<evidence type="ECO:0000256" key="1">
    <source>
        <dbReference type="ARBA" id="ARBA00004127"/>
    </source>
</evidence>
<keyword evidence="7 14" id="KW-0106">Calcium</keyword>
<dbReference type="NCBIfam" id="TIGR01494">
    <property type="entry name" value="ATPase_P-type"/>
    <property type="match status" value="2"/>
</dbReference>
<feature type="transmembrane region" description="Helical" evidence="14">
    <location>
        <begin position="297"/>
        <end position="326"/>
    </location>
</feature>
<evidence type="ECO:0000256" key="4">
    <source>
        <dbReference type="ARBA" id="ARBA00022568"/>
    </source>
</evidence>
<dbReference type="Pfam" id="PF00690">
    <property type="entry name" value="Cation_ATPase_N"/>
    <property type="match status" value="1"/>
</dbReference>
<dbReference type="InterPro" id="IPR023214">
    <property type="entry name" value="HAD_sf"/>
</dbReference>
<dbReference type="GO" id="GO:0005388">
    <property type="term" value="F:P-type calcium transporter activity"/>
    <property type="evidence" value="ECO:0007669"/>
    <property type="project" value="UniProtKB-EC"/>
</dbReference>
<evidence type="ECO:0000256" key="15">
    <source>
        <dbReference type="SAM" id="MobiDB-lite"/>
    </source>
</evidence>
<gene>
    <name evidence="17" type="ORF">PhCBS80983_g01337</name>
</gene>
<comment type="similarity">
    <text evidence="13 14">Belongs to the cation transport ATPase (P-type) (TC 3.A.3) family.</text>
</comment>
<evidence type="ECO:0000259" key="16">
    <source>
        <dbReference type="SMART" id="SM00831"/>
    </source>
</evidence>
<dbReference type="InterPro" id="IPR023298">
    <property type="entry name" value="ATPase_P-typ_TM_dom_sf"/>
</dbReference>
<dbReference type="Gene3D" id="2.70.150.10">
    <property type="entry name" value="Calcium-transporting ATPase, cytoplasmic transduction domain A"/>
    <property type="match status" value="1"/>
</dbReference>
<feature type="transmembrane region" description="Helical" evidence="14">
    <location>
        <begin position="105"/>
        <end position="121"/>
    </location>
</feature>
<dbReference type="GO" id="GO:0016020">
    <property type="term" value="C:membrane"/>
    <property type="evidence" value="ECO:0007669"/>
    <property type="project" value="UniProtKB-SubCell"/>
</dbReference>
<comment type="function">
    <text evidence="14">Catalyzes the hydrolysis of ATP coupled with the transport of calcium.</text>
</comment>
<keyword evidence="3" id="KW-0597">Phosphoprotein</keyword>
<evidence type="ECO:0000313" key="17">
    <source>
        <dbReference type="EMBL" id="TPX61094.1"/>
    </source>
</evidence>
<evidence type="ECO:0000256" key="5">
    <source>
        <dbReference type="ARBA" id="ARBA00022692"/>
    </source>
</evidence>
<dbReference type="Pfam" id="PF00122">
    <property type="entry name" value="E1-E2_ATPase"/>
    <property type="match status" value="1"/>
</dbReference>
<keyword evidence="10 14" id="KW-1133">Transmembrane helix</keyword>
<feature type="transmembrane region" description="Helical" evidence="14">
    <location>
        <begin position="873"/>
        <end position="892"/>
    </location>
</feature>
<evidence type="ECO:0000256" key="8">
    <source>
        <dbReference type="ARBA" id="ARBA00022840"/>
    </source>
</evidence>
<dbReference type="InterPro" id="IPR036412">
    <property type="entry name" value="HAD-like_sf"/>
</dbReference>
<feature type="transmembrane region" description="Helical" evidence="14">
    <location>
        <begin position="272"/>
        <end position="291"/>
    </location>
</feature>